<keyword evidence="2" id="KW-1003">Cell membrane</keyword>
<name>A0A2A7SGK1_BURGA</name>
<feature type="chain" id="PRO_5013106098" evidence="7">
    <location>
        <begin position="28"/>
        <end position="50"/>
    </location>
</feature>
<dbReference type="GO" id="GO:0009636">
    <property type="term" value="P:response to toxic substance"/>
    <property type="evidence" value="ECO:0007669"/>
    <property type="project" value="InterPro"/>
</dbReference>
<keyword evidence="6" id="KW-0449">Lipoprotein</keyword>
<dbReference type="InterPro" id="IPR012556">
    <property type="entry name" value="Entericidin"/>
</dbReference>
<dbReference type="GO" id="GO:0016020">
    <property type="term" value="C:membrane"/>
    <property type="evidence" value="ECO:0007669"/>
    <property type="project" value="InterPro"/>
</dbReference>
<comment type="caution">
    <text evidence="8">The sequence shown here is derived from an EMBL/GenBank/DDBJ whole genome shotgun (WGS) entry which is preliminary data.</text>
</comment>
<evidence type="ECO:0000256" key="5">
    <source>
        <dbReference type="ARBA" id="ARBA00023139"/>
    </source>
</evidence>
<evidence type="ECO:0000256" key="7">
    <source>
        <dbReference type="SAM" id="SignalP"/>
    </source>
</evidence>
<evidence type="ECO:0000256" key="1">
    <source>
        <dbReference type="ARBA" id="ARBA00010296"/>
    </source>
</evidence>
<sequence>MRSNRNLIVGRLAAALALAGMVFGLTACHTVAGVGEDINAAGRAITRAAN</sequence>
<protein>
    <submittedName>
        <fullName evidence="8">Entericidin, EcnA/B family</fullName>
    </submittedName>
</protein>
<feature type="signal peptide" evidence="7">
    <location>
        <begin position="1"/>
        <end position="27"/>
    </location>
</feature>
<dbReference type="AlphaFoldDB" id="A0A2A7SGK1"/>
<evidence type="ECO:0000313" key="8">
    <source>
        <dbReference type="EMBL" id="PEH42824.1"/>
    </source>
</evidence>
<evidence type="ECO:0000256" key="3">
    <source>
        <dbReference type="ARBA" id="ARBA00022729"/>
    </source>
</evidence>
<dbReference type="RefSeq" id="WP_096751350.1">
    <property type="nucleotide sequence ID" value="NZ_CADEPO010000003.1"/>
</dbReference>
<evidence type="ECO:0000313" key="9">
    <source>
        <dbReference type="Proteomes" id="UP000220629"/>
    </source>
</evidence>
<comment type="similarity">
    <text evidence="1">Belongs to the EcnA/EcnB lipoprotein family.</text>
</comment>
<evidence type="ECO:0000256" key="6">
    <source>
        <dbReference type="ARBA" id="ARBA00023288"/>
    </source>
</evidence>
<dbReference type="Proteomes" id="UP000220629">
    <property type="component" value="Unassembled WGS sequence"/>
</dbReference>
<accession>A0A2A7SGK1</accession>
<dbReference type="EMBL" id="PDDY01000001">
    <property type="protein sequence ID" value="PEH42824.1"/>
    <property type="molecule type" value="Genomic_DNA"/>
</dbReference>
<keyword evidence="3 7" id="KW-0732">Signal</keyword>
<organism evidence="8 9">
    <name type="scientific">Burkholderia gladioli</name>
    <name type="common">Pseudomonas marginata</name>
    <name type="synonym">Phytomonas marginata</name>
    <dbReference type="NCBI Taxonomy" id="28095"/>
    <lineage>
        <taxon>Bacteria</taxon>
        <taxon>Pseudomonadati</taxon>
        <taxon>Pseudomonadota</taxon>
        <taxon>Betaproteobacteria</taxon>
        <taxon>Burkholderiales</taxon>
        <taxon>Burkholderiaceae</taxon>
        <taxon>Burkholderia</taxon>
    </lineage>
</organism>
<keyword evidence="4" id="KW-0472">Membrane</keyword>
<dbReference type="PROSITE" id="PS51257">
    <property type="entry name" value="PROKAR_LIPOPROTEIN"/>
    <property type="match status" value="1"/>
</dbReference>
<evidence type="ECO:0000256" key="2">
    <source>
        <dbReference type="ARBA" id="ARBA00022475"/>
    </source>
</evidence>
<reference evidence="9" key="1">
    <citation type="submission" date="2017-09" db="EMBL/GenBank/DDBJ databases">
        <title>FDA dAtabase for Regulatory Grade micrObial Sequences (FDA-ARGOS): Supporting development and validation of Infectious Disease Dx tests.</title>
        <authorList>
            <person name="Minogue T."/>
            <person name="Wolcott M."/>
            <person name="Wasieloski L."/>
            <person name="Aguilar W."/>
            <person name="Moore D."/>
            <person name="Tallon L."/>
            <person name="Sadzewicz L."/>
            <person name="Ott S."/>
            <person name="Zhao X."/>
            <person name="Nagaraj S."/>
            <person name="Vavikolanu K."/>
            <person name="Aluvathingal J."/>
            <person name="Nadendla S."/>
            <person name="Sichtig H."/>
        </authorList>
    </citation>
    <scope>NUCLEOTIDE SEQUENCE [LARGE SCALE GENOMIC DNA]</scope>
    <source>
        <strain evidence="9">FDAARGOS_390</strain>
    </source>
</reference>
<evidence type="ECO:0000256" key="4">
    <source>
        <dbReference type="ARBA" id="ARBA00023136"/>
    </source>
</evidence>
<gene>
    <name evidence="8" type="ORF">CRM94_12055</name>
</gene>
<dbReference type="Pfam" id="PF08085">
    <property type="entry name" value="Entericidin"/>
    <property type="match status" value="1"/>
</dbReference>
<keyword evidence="5" id="KW-0564">Palmitate</keyword>
<proteinExistence type="inferred from homology"/>